<sequence length="87" mass="9041">MSRKKRRLLIVVGALVAAVSAGVTVLYVFQPWRSCPYDDTSAGCGMLTGDAVVMLLAIVGVLVGGTLIVAGLIGPRRTRRLSAAGRA</sequence>
<dbReference type="Proteomes" id="UP000321154">
    <property type="component" value="Unassembled WGS sequence"/>
</dbReference>
<keyword evidence="1" id="KW-1133">Transmembrane helix</keyword>
<protein>
    <submittedName>
        <fullName evidence="3">Uncharacterized protein</fullName>
    </submittedName>
</protein>
<keyword evidence="1" id="KW-0472">Membrane</keyword>
<dbReference type="EMBL" id="BJUV01000016">
    <property type="protein sequence ID" value="GEK83526.1"/>
    <property type="molecule type" value="Genomic_DNA"/>
</dbReference>
<organism evidence="3 5">
    <name type="scientific">Frigoribacterium faeni</name>
    <dbReference type="NCBI Taxonomy" id="145483"/>
    <lineage>
        <taxon>Bacteria</taxon>
        <taxon>Bacillati</taxon>
        <taxon>Actinomycetota</taxon>
        <taxon>Actinomycetes</taxon>
        <taxon>Micrococcales</taxon>
        <taxon>Microbacteriaceae</taxon>
        <taxon>Frigoribacterium</taxon>
    </lineage>
</organism>
<dbReference type="AlphaFoldDB" id="A0A7W3PK94"/>
<feature type="transmembrane region" description="Helical" evidence="1">
    <location>
        <begin position="51"/>
        <end position="73"/>
    </location>
</feature>
<dbReference type="Proteomes" id="UP000522688">
    <property type="component" value="Unassembled WGS sequence"/>
</dbReference>
<gene>
    <name evidence="3" type="ORF">FB463_002907</name>
    <name evidence="2" type="ORF">FFA01_18350</name>
</gene>
<evidence type="ECO:0000313" key="5">
    <source>
        <dbReference type="Proteomes" id="UP000522688"/>
    </source>
</evidence>
<keyword evidence="1" id="KW-0812">Transmembrane</keyword>
<name>A0A7W3PK94_9MICO</name>
<keyword evidence="4" id="KW-1185">Reference proteome</keyword>
<accession>A0A7W3PK94</accession>
<reference evidence="2 4" key="1">
    <citation type="submission" date="2019-07" db="EMBL/GenBank/DDBJ databases">
        <title>Whole genome shotgun sequence of Frigoribacterium faeni NBRC 103066.</title>
        <authorList>
            <person name="Hosoyama A."/>
            <person name="Uohara A."/>
            <person name="Ohji S."/>
            <person name="Ichikawa N."/>
        </authorList>
    </citation>
    <scope>NUCLEOTIDE SEQUENCE [LARGE SCALE GENOMIC DNA]</scope>
    <source>
        <strain evidence="2 4">NBRC 103066</strain>
    </source>
</reference>
<reference evidence="3 5" key="2">
    <citation type="submission" date="2020-07" db="EMBL/GenBank/DDBJ databases">
        <title>Sequencing the genomes of 1000 actinobacteria strains.</title>
        <authorList>
            <person name="Klenk H.-P."/>
        </authorList>
    </citation>
    <scope>NUCLEOTIDE SEQUENCE [LARGE SCALE GENOMIC DNA]</scope>
    <source>
        <strain evidence="3 5">DSM 10309</strain>
    </source>
</reference>
<evidence type="ECO:0000313" key="3">
    <source>
        <dbReference type="EMBL" id="MBA8814632.1"/>
    </source>
</evidence>
<dbReference type="EMBL" id="JACGWW010000006">
    <property type="protein sequence ID" value="MBA8814632.1"/>
    <property type="molecule type" value="Genomic_DNA"/>
</dbReference>
<evidence type="ECO:0000256" key="1">
    <source>
        <dbReference type="SAM" id="Phobius"/>
    </source>
</evidence>
<evidence type="ECO:0000313" key="2">
    <source>
        <dbReference type="EMBL" id="GEK83526.1"/>
    </source>
</evidence>
<proteinExistence type="predicted"/>
<dbReference type="RefSeq" id="WP_146855336.1">
    <property type="nucleotide sequence ID" value="NZ_BAAAHR010000003.1"/>
</dbReference>
<comment type="caution">
    <text evidence="3">The sequence shown here is derived from an EMBL/GenBank/DDBJ whole genome shotgun (WGS) entry which is preliminary data.</text>
</comment>
<evidence type="ECO:0000313" key="4">
    <source>
        <dbReference type="Proteomes" id="UP000321154"/>
    </source>
</evidence>